<reference evidence="3" key="1">
    <citation type="journal article" date="2020" name="Stud. Mycol.">
        <title>101 Dothideomycetes genomes: a test case for predicting lifestyles and emergence of pathogens.</title>
        <authorList>
            <person name="Haridas S."/>
            <person name="Albert R."/>
            <person name="Binder M."/>
            <person name="Bloem J."/>
            <person name="Labutti K."/>
            <person name="Salamov A."/>
            <person name="Andreopoulos B."/>
            <person name="Baker S."/>
            <person name="Barry K."/>
            <person name="Bills G."/>
            <person name="Bluhm B."/>
            <person name="Cannon C."/>
            <person name="Castanera R."/>
            <person name="Culley D."/>
            <person name="Daum C."/>
            <person name="Ezra D."/>
            <person name="Gonzalez J."/>
            <person name="Henrissat B."/>
            <person name="Kuo A."/>
            <person name="Liang C."/>
            <person name="Lipzen A."/>
            <person name="Lutzoni F."/>
            <person name="Magnuson J."/>
            <person name="Mondo S."/>
            <person name="Nolan M."/>
            <person name="Ohm R."/>
            <person name="Pangilinan J."/>
            <person name="Park H.-J."/>
            <person name="Ramirez L."/>
            <person name="Alfaro M."/>
            <person name="Sun H."/>
            <person name="Tritt A."/>
            <person name="Yoshinaga Y."/>
            <person name="Zwiers L.-H."/>
            <person name="Turgeon B."/>
            <person name="Goodwin S."/>
            <person name="Spatafora J."/>
            <person name="Crous P."/>
            <person name="Grigoriev I."/>
        </authorList>
    </citation>
    <scope>NUCLEOTIDE SEQUENCE</scope>
    <source>
        <strain evidence="3">CBS 113979</strain>
    </source>
</reference>
<proteinExistence type="predicted"/>
<evidence type="ECO:0000256" key="1">
    <source>
        <dbReference type="PROSITE-ProRule" id="PRU00047"/>
    </source>
</evidence>
<evidence type="ECO:0000313" key="3">
    <source>
        <dbReference type="EMBL" id="KAF1990432.1"/>
    </source>
</evidence>
<dbReference type="InterPro" id="IPR036875">
    <property type="entry name" value="Znf_CCHC_sf"/>
</dbReference>
<dbReference type="InterPro" id="IPR042509">
    <property type="entry name" value="ZCCHC3"/>
</dbReference>
<dbReference type="PANTHER" id="PTHR22639">
    <property type="entry name" value="GAG-RELATED PROTEIN"/>
    <property type="match status" value="1"/>
</dbReference>
<dbReference type="GO" id="GO:0003690">
    <property type="term" value="F:double-stranded DNA binding"/>
    <property type="evidence" value="ECO:0007669"/>
    <property type="project" value="InterPro"/>
</dbReference>
<dbReference type="InterPro" id="IPR001878">
    <property type="entry name" value="Znf_CCHC"/>
</dbReference>
<dbReference type="Proteomes" id="UP000800041">
    <property type="component" value="Unassembled WGS sequence"/>
</dbReference>
<dbReference type="SMART" id="SM00343">
    <property type="entry name" value="ZnF_C2HC"/>
    <property type="match status" value="2"/>
</dbReference>
<keyword evidence="4" id="KW-1185">Reference proteome</keyword>
<keyword evidence="1" id="KW-0863">Zinc-finger</keyword>
<dbReference type="GO" id="GO:0003723">
    <property type="term" value="F:RNA binding"/>
    <property type="evidence" value="ECO:0007669"/>
    <property type="project" value="InterPro"/>
</dbReference>
<dbReference type="PANTHER" id="PTHR22639:SF3">
    <property type="entry name" value="ZINC FINGER CCHC DOMAIN-CONTAINING PROTEIN 3"/>
    <property type="match status" value="1"/>
</dbReference>
<evidence type="ECO:0000313" key="4">
    <source>
        <dbReference type="Proteomes" id="UP000800041"/>
    </source>
</evidence>
<sequence>MFPNNNTNPFGATKEFRTSVYNCPDCDITMQKKDKDAHIRGRKHREVAGISDVPLFDPSKYAKKTDPRACHNCGQLGHKGKDCNVVKCRNCDGLGHEKTDCLEPPNPKNVKCNLCEQSELAFFSSL</sequence>
<name>A0A6G1HBL1_9PEZI</name>
<dbReference type="OrthoDB" id="8026949at2759"/>
<dbReference type="EMBL" id="ML977142">
    <property type="protein sequence ID" value="KAF1990432.1"/>
    <property type="molecule type" value="Genomic_DNA"/>
</dbReference>
<dbReference type="Pfam" id="PF00098">
    <property type="entry name" value="zf-CCHC"/>
    <property type="match status" value="1"/>
</dbReference>
<gene>
    <name evidence="3" type="ORF">K402DRAFT_228912</name>
</gene>
<dbReference type="Gene3D" id="4.10.60.10">
    <property type="entry name" value="Zinc finger, CCHC-type"/>
    <property type="match status" value="1"/>
</dbReference>
<dbReference type="GO" id="GO:0008270">
    <property type="term" value="F:zinc ion binding"/>
    <property type="evidence" value="ECO:0007669"/>
    <property type="project" value="UniProtKB-KW"/>
</dbReference>
<feature type="domain" description="CCHC-type" evidence="2">
    <location>
        <begin position="70"/>
        <end position="83"/>
    </location>
</feature>
<dbReference type="SUPFAM" id="SSF57756">
    <property type="entry name" value="Retrovirus zinc finger-like domains"/>
    <property type="match status" value="1"/>
</dbReference>
<keyword evidence="1" id="KW-0479">Metal-binding</keyword>
<dbReference type="PROSITE" id="PS50158">
    <property type="entry name" value="ZF_CCHC"/>
    <property type="match status" value="1"/>
</dbReference>
<organism evidence="3 4">
    <name type="scientific">Aulographum hederae CBS 113979</name>
    <dbReference type="NCBI Taxonomy" id="1176131"/>
    <lineage>
        <taxon>Eukaryota</taxon>
        <taxon>Fungi</taxon>
        <taxon>Dikarya</taxon>
        <taxon>Ascomycota</taxon>
        <taxon>Pezizomycotina</taxon>
        <taxon>Dothideomycetes</taxon>
        <taxon>Pleosporomycetidae</taxon>
        <taxon>Aulographales</taxon>
        <taxon>Aulographaceae</taxon>
    </lineage>
</organism>
<protein>
    <recommendedName>
        <fullName evidence="2">CCHC-type domain-containing protein</fullName>
    </recommendedName>
</protein>
<evidence type="ECO:0000259" key="2">
    <source>
        <dbReference type="PROSITE" id="PS50158"/>
    </source>
</evidence>
<accession>A0A6G1HBL1</accession>
<dbReference type="AlphaFoldDB" id="A0A6G1HBL1"/>
<keyword evidence="1" id="KW-0862">Zinc</keyword>